<dbReference type="EMBL" id="CP051180">
    <property type="protein sequence ID" value="QIZ76536.1"/>
    <property type="molecule type" value="Genomic_DNA"/>
</dbReference>
<keyword evidence="3" id="KW-1185">Reference proteome</keyword>
<accession>A0A6H1UE96</accession>
<dbReference type="Proteomes" id="UP000501602">
    <property type="component" value="Chromosome"/>
</dbReference>
<keyword evidence="1" id="KW-0812">Transmembrane</keyword>
<evidence type="ECO:0000313" key="3">
    <source>
        <dbReference type="Proteomes" id="UP000501602"/>
    </source>
</evidence>
<name>A0A6H1UE96_9GAMM</name>
<gene>
    <name evidence="2" type="ORF">HER31_06470</name>
</gene>
<organism evidence="2 3">
    <name type="scientific">Ferrimonas lipolytica</name>
    <dbReference type="NCBI Taxonomy" id="2724191"/>
    <lineage>
        <taxon>Bacteria</taxon>
        <taxon>Pseudomonadati</taxon>
        <taxon>Pseudomonadota</taxon>
        <taxon>Gammaproteobacteria</taxon>
        <taxon>Alteromonadales</taxon>
        <taxon>Ferrimonadaceae</taxon>
        <taxon>Ferrimonas</taxon>
    </lineage>
</organism>
<keyword evidence="1" id="KW-1133">Transmembrane helix</keyword>
<sequence length="166" mass="19267">MYDFGPEWGNSKLTYFIETAIPTEISWWPQGDGWLVISAFVIVCLCNSSVNAYRRYQRNRYRRDALTWLQPLLSVNDNSNQRLVEVPTLLRKTAIAASCRNEVIGLHGRAWEQWLDQRCPDCTFSGDMSGLLHQLAYGPNQLTSSQLQQLLLQVQLWIQKHRNDHD</sequence>
<reference evidence="2 3" key="1">
    <citation type="submission" date="2020-04" db="EMBL/GenBank/DDBJ databases">
        <title>Ferrimonas sp. S7 isolated from sea water.</title>
        <authorList>
            <person name="Bae S.S."/>
            <person name="Baek K."/>
        </authorList>
    </citation>
    <scope>NUCLEOTIDE SEQUENCE [LARGE SCALE GENOMIC DNA]</scope>
    <source>
        <strain evidence="2 3">S7</strain>
    </source>
</reference>
<evidence type="ECO:0000256" key="1">
    <source>
        <dbReference type="SAM" id="Phobius"/>
    </source>
</evidence>
<evidence type="ECO:0000313" key="2">
    <source>
        <dbReference type="EMBL" id="QIZ76536.1"/>
    </source>
</evidence>
<dbReference type="InterPro" id="IPR025489">
    <property type="entry name" value="DUF4381"/>
</dbReference>
<feature type="transmembrane region" description="Helical" evidence="1">
    <location>
        <begin position="33"/>
        <end position="53"/>
    </location>
</feature>
<protein>
    <submittedName>
        <fullName evidence="2">DUF4381 domain-containing protein</fullName>
    </submittedName>
</protein>
<dbReference type="AlphaFoldDB" id="A0A6H1UE96"/>
<keyword evidence="1" id="KW-0472">Membrane</keyword>
<dbReference type="KEGG" id="fes:HER31_06470"/>
<dbReference type="Pfam" id="PF14316">
    <property type="entry name" value="DUF4381"/>
    <property type="match status" value="1"/>
</dbReference>
<proteinExistence type="predicted"/>
<dbReference type="RefSeq" id="WP_168659798.1">
    <property type="nucleotide sequence ID" value="NZ_CP051180.1"/>
</dbReference>